<feature type="domain" description="DNA2/NAM7 helicase helicase" evidence="23">
    <location>
        <begin position="1044"/>
        <end position="1112"/>
    </location>
</feature>
<feature type="domain" description="DNA replication factor Dna2 N-terminal" evidence="22">
    <location>
        <begin position="399"/>
        <end position="600"/>
    </location>
</feature>
<comment type="catalytic activity">
    <reaction evidence="19 20">
        <text>ATP + H2O = ADP + phosphate + H(+)</text>
        <dbReference type="Rhea" id="RHEA:13065"/>
        <dbReference type="ChEBI" id="CHEBI:15377"/>
        <dbReference type="ChEBI" id="CHEBI:15378"/>
        <dbReference type="ChEBI" id="CHEBI:30616"/>
        <dbReference type="ChEBI" id="CHEBI:43474"/>
        <dbReference type="ChEBI" id="CHEBI:456216"/>
        <dbReference type="EC" id="3.6.4.12"/>
    </reaction>
</comment>
<evidence type="ECO:0000259" key="22">
    <source>
        <dbReference type="Pfam" id="PF08696"/>
    </source>
</evidence>
<evidence type="ECO:0000256" key="17">
    <source>
        <dbReference type="ARBA" id="ARBA00023242"/>
    </source>
</evidence>
<name>A0A067HBZ9_CITSI</name>
<dbReference type="EC" id="3.6.4.12" evidence="20"/>
<evidence type="ECO:0000256" key="4">
    <source>
        <dbReference type="ARBA" id="ARBA00022485"/>
    </source>
</evidence>
<evidence type="ECO:0000256" key="3">
    <source>
        <dbReference type="ARBA" id="ARBA00022454"/>
    </source>
</evidence>
<dbReference type="InterPro" id="IPR041679">
    <property type="entry name" value="DNA2/NAM7-like_C"/>
</dbReference>
<keyword evidence="9 20" id="KW-0227">DNA damage</keyword>
<dbReference type="InterPro" id="IPR045055">
    <property type="entry name" value="DNA2/NAM7-like"/>
</dbReference>
<feature type="compositionally biased region" description="Polar residues" evidence="21">
    <location>
        <begin position="172"/>
        <end position="181"/>
    </location>
</feature>
<dbReference type="SMR" id="A0A067HBZ9"/>
<comment type="cofactor">
    <cofactor evidence="1">
        <name>[4Fe-4S] cluster</name>
        <dbReference type="ChEBI" id="CHEBI:49883"/>
    </cofactor>
</comment>
<dbReference type="InterPro" id="IPR011604">
    <property type="entry name" value="PDDEXK-like_dom_sf"/>
</dbReference>
<keyword evidence="15 20" id="KW-0238">DNA-binding</keyword>
<dbReference type="FunFam" id="3.40.50.300:FF:001170">
    <property type="entry name" value="DNA replication helicase Dna2"/>
    <property type="match status" value="1"/>
</dbReference>
<dbReference type="GO" id="GO:0005737">
    <property type="term" value="C:cytoplasm"/>
    <property type="evidence" value="ECO:0000318"/>
    <property type="project" value="GO_Central"/>
</dbReference>
<dbReference type="CDD" id="cd18808">
    <property type="entry name" value="SF1_C_Upf1"/>
    <property type="match status" value="1"/>
</dbReference>
<feature type="region of interest" description="Disordered" evidence="21">
    <location>
        <begin position="1"/>
        <end position="112"/>
    </location>
</feature>
<dbReference type="GO" id="GO:0051539">
    <property type="term" value="F:4 iron, 4 sulfur cluster binding"/>
    <property type="evidence" value="ECO:0007669"/>
    <property type="project" value="UniProtKB-UniRule"/>
</dbReference>
<dbReference type="SUPFAM" id="SSF52540">
    <property type="entry name" value="P-loop containing nucleoside triphosphate hydrolases"/>
    <property type="match status" value="1"/>
</dbReference>
<feature type="compositionally biased region" description="Basic and acidic residues" evidence="21">
    <location>
        <begin position="102"/>
        <end position="112"/>
    </location>
</feature>
<keyword evidence="16 20" id="KW-0234">DNA repair</keyword>
<evidence type="ECO:0000313" key="26">
    <source>
        <dbReference type="Proteomes" id="UP000027120"/>
    </source>
</evidence>
<keyword evidence="26" id="KW-1185">Reference proteome</keyword>
<keyword evidence="13 20" id="KW-0408">Iron</keyword>
<evidence type="ECO:0000256" key="2">
    <source>
        <dbReference type="ARBA" id="ARBA00007913"/>
    </source>
</evidence>
<evidence type="ECO:0000256" key="16">
    <source>
        <dbReference type="ARBA" id="ARBA00023204"/>
    </source>
</evidence>
<dbReference type="GO" id="GO:0005634">
    <property type="term" value="C:nucleus"/>
    <property type="evidence" value="ECO:0007669"/>
    <property type="project" value="UniProtKB-SubCell"/>
</dbReference>
<dbReference type="Pfam" id="PF08696">
    <property type="entry name" value="Dna2"/>
    <property type="match status" value="1"/>
</dbReference>
<dbReference type="GO" id="GO:0071932">
    <property type="term" value="P:replication fork reversal"/>
    <property type="evidence" value="ECO:0000318"/>
    <property type="project" value="GO_Central"/>
</dbReference>
<feature type="domain" description="DNA2/NAM7 helicase-like C-terminal" evidence="24">
    <location>
        <begin position="1120"/>
        <end position="1321"/>
    </location>
</feature>
<evidence type="ECO:0000256" key="21">
    <source>
        <dbReference type="SAM" id="MobiDB-lite"/>
    </source>
</evidence>
<dbReference type="CDD" id="cd18041">
    <property type="entry name" value="DEXXQc_DNA2"/>
    <property type="match status" value="1"/>
</dbReference>
<dbReference type="GO" id="GO:0005524">
    <property type="term" value="F:ATP binding"/>
    <property type="evidence" value="ECO:0007669"/>
    <property type="project" value="UniProtKB-UniRule"/>
</dbReference>
<evidence type="ECO:0000259" key="23">
    <source>
        <dbReference type="Pfam" id="PF13086"/>
    </source>
</evidence>
<organism evidence="25 26">
    <name type="scientific">Citrus sinensis</name>
    <name type="common">Sweet orange</name>
    <name type="synonym">Citrus aurantium var. sinensis</name>
    <dbReference type="NCBI Taxonomy" id="2711"/>
    <lineage>
        <taxon>Eukaryota</taxon>
        <taxon>Viridiplantae</taxon>
        <taxon>Streptophyta</taxon>
        <taxon>Embryophyta</taxon>
        <taxon>Tracheophyta</taxon>
        <taxon>Spermatophyta</taxon>
        <taxon>Magnoliopsida</taxon>
        <taxon>eudicotyledons</taxon>
        <taxon>Gunneridae</taxon>
        <taxon>Pentapetalae</taxon>
        <taxon>rosids</taxon>
        <taxon>malvids</taxon>
        <taxon>Sapindales</taxon>
        <taxon>Rutaceae</taxon>
        <taxon>Aurantioideae</taxon>
        <taxon>Citrus</taxon>
    </lineage>
</organism>
<dbReference type="GO" id="GO:0005694">
    <property type="term" value="C:chromosome"/>
    <property type="evidence" value="ECO:0007669"/>
    <property type="project" value="UniProtKB-SubCell"/>
</dbReference>
<keyword evidence="11 20" id="KW-0347">Helicase</keyword>
<feature type="domain" description="DNA2/NAM7 helicase helicase" evidence="23">
    <location>
        <begin position="945"/>
        <end position="1036"/>
    </location>
</feature>
<dbReference type="GO" id="GO:0003723">
    <property type="term" value="F:RNA binding"/>
    <property type="evidence" value="ECO:0000318"/>
    <property type="project" value="GO_Central"/>
</dbReference>
<keyword evidence="14 20" id="KW-0411">Iron-sulfur</keyword>
<evidence type="ECO:0000256" key="9">
    <source>
        <dbReference type="ARBA" id="ARBA00022763"/>
    </source>
</evidence>
<dbReference type="EC" id="3.1.-.-" evidence="20"/>
<dbReference type="InterPro" id="IPR041677">
    <property type="entry name" value="DNA2/NAM7_AAA_11"/>
</dbReference>
<dbReference type="Pfam" id="PF13086">
    <property type="entry name" value="AAA_11"/>
    <property type="match status" value="2"/>
</dbReference>
<dbReference type="EMBL" id="KK784873">
    <property type="protein sequence ID" value="KDO85377.1"/>
    <property type="molecule type" value="Genomic_DNA"/>
</dbReference>
<dbReference type="FunFam" id="3.40.50.300:FF:001490">
    <property type="entry name" value="DNA replication helicase"/>
    <property type="match status" value="1"/>
</dbReference>
<evidence type="ECO:0000256" key="13">
    <source>
        <dbReference type="ARBA" id="ARBA00023004"/>
    </source>
</evidence>
<dbReference type="GO" id="GO:0017108">
    <property type="term" value="F:5'-flap endonuclease activity"/>
    <property type="evidence" value="ECO:0000318"/>
    <property type="project" value="GO_Central"/>
</dbReference>
<evidence type="ECO:0000256" key="20">
    <source>
        <dbReference type="RuleBase" id="RU367041"/>
    </source>
</evidence>
<feature type="compositionally biased region" description="Polar residues" evidence="21">
    <location>
        <begin position="34"/>
        <end position="60"/>
    </location>
</feature>
<keyword evidence="4 20" id="KW-0004">4Fe-4S</keyword>
<dbReference type="InterPro" id="IPR027417">
    <property type="entry name" value="P-loop_NTPase"/>
</dbReference>
<dbReference type="InterPro" id="IPR026851">
    <property type="entry name" value="Dna2/JHS1_DEXXQ-box"/>
</dbReference>
<comment type="function">
    <text evidence="20">Key enzyme involved in DNA replication and DNA repair. Involved in Okazaki fragments processing by cleaving long flaps that escape FEN1: flaps that are longer than 27 nucleotides are coated by replication protein A complex (RPA), leading to recruit DNA2 which cleaves the flap until it is too short to bind RPA and becomes a substrate for FEN1. Also involved in 5'-end resection of DNA during double-strand break (DSB) repair by mediating the cleavage of 5'-ssDNA.</text>
</comment>
<dbReference type="Gene3D" id="3.40.50.300">
    <property type="entry name" value="P-loop containing nucleotide triphosphate hydrolases"/>
    <property type="match status" value="2"/>
</dbReference>
<dbReference type="GO" id="GO:0016887">
    <property type="term" value="F:ATP hydrolysis activity"/>
    <property type="evidence" value="ECO:0007669"/>
    <property type="project" value="RHEA"/>
</dbReference>
<dbReference type="Pfam" id="PF13087">
    <property type="entry name" value="AAA_12"/>
    <property type="match status" value="1"/>
</dbReference>
<evidence type="ECO:0000256" key="1">
    <source>
        <dbReference type="ARBA" id="ARBA00001966"/>
    </source>
</evidence>
<comment type="similarity">
    <text evidence="2 20">Belongs to the DNA2/NAM7 helicase family.</text>
</comment>
<evidence type="ECO:0000256" key="7">
    <source>
        <dbReference type="ARBA" id="ARBA00022723"/>
    </source>
</evidence>
<evidence type="ECO:0000256" key="18">
    <source>
        <dbReference type="ARBA" id="ARBA00023268"/>
    </source>
</evidence>
<feature type="compositionally biased region" description="Polar residues" evidence="21">
    <location>
        <begin position="69"/>
        <end position="91"/>
    </location>
</feature>
<sequence>MPQRKKANSSRKLQSSQPQPTKFGIQHFFDRHTQNSSKNVDVSSFPQNPNSDLIHSVSSPNCPPFSVYRNPSDSAPSKKNSPQSALENTPPDNILPIDDETNSTHHSPEISKRFKFSPEMLIKLSQYDGGDEVTWNISPVNERLLAVSKQMPPENIRVLANSSRLNSLTIHQCSHNKSKQPSPSPKAINRSLTTGRKRVNPCEDANLDGNGNNANYSVSSQQSPFRTPPSLSYYHDKLANGVACNGASDHLGLRHTKKVLLQTYDFDDIHCLLLINSILHNTIRFISTWYIPYNLQRSFVCHHKQAFLELLDQVKDAISVDASVSSDKEAYLSKSQDKNGAGMLLEANSVVNGVPTDPPENVNGTSSCHFLVLEVSEKNRPADPVDAKSPYKVLRLLNEQSGEERAVHLWEDWFHTVIAPGDTVNVIGEFDDQGKCDVGRENNFLIVHPDVLVSGTRVAASFSCPRRSVLDERLKCSERSISALLGTLLHQIFQAGLMKEIPTMKFLEEYARLVLQKNIESLYACGVNENDIHKTLVEAIPKMLNWIILFKDSQDLNTPTVDFGSDGLKKLKISEVTDIEEMAWAPKYGLKGMIDASIRVKIESKRNEINGMILPLEFKTGKIPNGQSSMEHRAQVILYTLLMSERYLKHIDSGLLYYLQSDQTQGVMVQRSDLVGLIMRRNEFANDIIKASTTQQLPPMLRAYGGNKECSGLGNMFDSHIYHLTTAHCSFLRHWDRLIDLEAKEMQVVKNEIWCSRGSGGNHFTGCLSSIVLDASNEHQKSYRDNRFVYHFVRQHMPSPNLNASDGDSLIGAAIPTKDMDCTLRSGDYVILSTESDRLAVASGLITEISRFHVSVSFSKPLRLPGRNSSSDADSLLHEVWRIDKDEIMTSFSVMRYNLVQLFLQSAQSSQLRRMIVDLEAPRFDSGSVFSQDPALSYIWSEKSLNDDQRRAIIKVLTAKDYALILGMPGTGKTSTMVHAVKALLMRGASILLTSYTNSAVDNLLIKLKSQSIDFVRIGRHEVVHKEIQKHCLSAMNINSVEEIKKRLDQVKVVAVTCLGITNPLLTDKKFDVCIMDEAGQTTLPVSLGPLMFASKFVLVGDHYQLPPLVQSTEARENGMEISLFRRLSEEHPQAISALQSQYRMCQGIMELSNALIYGDRLSCGSDEIANAKIKVSDLSSCSPWLKEALNPCRPVIFVNTDMLPAYEAKDHQTLNNPVEACLIAKITQELVKNEIEGKDIGIITPYNSQANLIRHSLSVSSVEIHTIDKYQGRDKDCILVSFVRSSENPRNCTSSLLGDWHRINVALTRAKKKLIMVGSCRTLSKVPLLKLLINKVGEQSGILN</sequence>
<evidence type="ECO:0000256" key="8">
    <source>
        <dbReference type="ARBA" id="ARBA00022741"/>
    </source>
</evidence>
<evidence type="ECO:0000256" key="19">
    <source>
        <dbReference type="ARBA" id="ARBA00047995"/>
    </source>
</evidence>
<keyword evidence="18 20" id="KW-0511">Multifunctional enzyme</keyword>
<evidence type="ECO:0000256" key="12">
    <source>
        <dbReference type="ARBA" id="ARBA00022840"/>
    </source>
</evidence>
<dbReference type="GO" id="GO:0017116">
    <property type="term" value="F:single-stranded DNA helicase activity"/>
    <property type="evidence" value="ECO:0007669"/>
    <property type="project" value="UniProtKB-UniRule"/>
</dbReference>
<dbReference type="PaxDb" id="2711-XP_006464352.1"/>
<gene>
    <name evidence="25" type="ORF">CISIN_1g000698mg</name>
</gene>
<comment type="subcellular location">
    <subcellularLocation>
        <location evidence="20">Nucleus</location>
    </subcellularLocation>
    <subcellularLocation>
        <location evidence="20">Chromosome</location>
    </subcellularLocation>
</comment>
<dbReference type="GO" id="GO:0033567">
    <property type="term" value="P:DNA replication, Okazaki fragment processing"/>
    <property type="evidence" value="ECO:0007669"/>
    <property type="project" value="UniProtKB-UniRule"/>
</dbReference>
<keyword evidence="3 20" id="KW-0158">Chromosome</keyword>
<keyword evidence="12 20" id="KW-0067">ATP-binding</keyword>
<reference evidence="25 26" key="1">
    <citation type="submission" date="2014-04" db="EMBL/GenBank/DDBJ databases">
        <authorList>
            <consortium name="International Citrus Genome Consortium"/>
            <person name="Gmitter F."/>
            <person name="Chen C."/>
            <person name="Farmerie W."/>
            <person name="Harkins T."/>
            <person name="Desany B."/>
            <person name="Mohiuddin M."/>
            <person name="Kodira C."/>
            <person name="Borodovsky M."/>
            <person name="Lomsadze A."/>
            <person name="Burns P."/>
            <person name="Jenkins J."/>
            <person name="Prochnik S."/>
            <person name="Shu S."/>
            <person name="Chapman J."/>
            <person name="Pitluck S."/>
            <person name="Schmutz J."/>
            <person name="Rokhsar D."/>
        </authorList>
    </citation>
    <scope>NUCLEOTIDE SEQUENCE</scope>
</reference>
<keyword evidence="10 20" id="KW-0378">Hydrolase</keyword>
<accession>A0A067HBZ9</accession>
<keyword evidence="8 20" id="KW-0547">Nucleotide-binding</keyword>
<evidence type="ECO:0000256" key="6">
    <source>
        <dbReference type="ARBA" id="ARBA00022722"/>
    </source>
</evidence>
<protein>
    <recommendedName>
        <fullName evidence="20">DNA replication ATP-dependent helicase/nuclease</fullName>
        <ecNumber evidence="20">3.1.-.-</ecNumber>
        <ecNumber evidence="20">3.6.4.12</ecNumber>
    </recommendedName>
</protein>
<evidence type="ECO:0000256" key="11">
    <source>
        <dbReference type="ARBA" id="ARBA00022806"/>
    </source>
</evidence>
<keyword evidence="17 20" id="KW-0539">Nucleus</keyword>
<keyword evidence="5 20" id="KW-0235">DNA replication</keyword>
<feature type="region of interest" description="Disordered" evidence="21">
    <location>
        <begin position="172"/>
        <end position="212"/>
    </location>
</feature>
<dbReference type="Proteomes" id="UP000027120">
    <property type="component" value="Unassembled WGS sequence"/>
</dbReference>
<dbReference type="Gene3D" id="3.90.320.10">
    <property type="match status" value="1"/>
</dbReference>
<dbReference type="InterPro" id="IPR014808">
    <property type="entry name" value="DNA_replication_fac_Dna2_N"/>
</dbReference>
<dbReference type="PANTHER" id="PTHR10887">
    <property type="entry name" value="DNA2/NAM7 HELICASE FAMILY"/>
    <property type="match status" value="1"/>
</dbReference>
<dbReference type="eggNOG" id="KOG1805">
    <property type="taxonomic scope" value="Eukaryota"/>
</dbReference>
<keyword evidence="6 20" id="KW-0540">Nuclease</keyword>
<keyword evidence="7 20" id="KW-0479">Metal-binding</keyword>
<dbReference type="CDD" id="cd22318">
    <property type="entry name" value="DNA2_N-like"/>
    <property type="match status" value="1"/>
</dbReference>
<evidence type="ECO:0000256" key="5">
    <source>
        <dbReference type="ARBA" id="ARBA00022705"/>
    </source>
</evidence>
<dbReference type="STRING" id="2711.A0A067HBZ9"/>
<dbReference type="GO" id="GO:0046872">
    <property type="term" value="F:metal ion binding"/>
    <property type="evidence" value="ECO:0007669"/>
    <property type="project" value="UniProtKB-UniRule"/>
</dbReference>
<evidence type="ECO:0000313" key="25">
    <source>
        <dbReference type="EMBL" id="KDO85377.1"/>
    </source>
</evidence>
<dbReference type="GO" id="GO:0006281">
    <property type="term" value="P:DNA repair"/>
    <property type="evidence" value="ECO:0007669"/>
    <property type="project" value="UniProtKB-KW"/>
</dbReference>
<evidence type="ECO:0000256" key="14">
    <source>
        <dbReference type="ARBA" id="ARBA00023014"/>
    </source>
</evidence>
<dbReference type="InterPro" id="IPR047187">
    <property type="entry name" value="SF1_C_Upf1"/>
</dbReference>
<evidence type="ECO:0000256" key="10">
    <source>
        <dbReference type="ARBA" id="ARBA00022801"/>
    </source>
</evidence>
<evidence type="ECO:0000259" key="24">
    <source>
        <dbReference type="Pfam" id="PF13087"/>
    </source>
</evidence>
<dbReference type="PANTHER" id="PTHR10887:SF433">
    <property type="entry name" value="DNA REPLICATION ATP-DEPENDENT HELICASE_NUCLEASE DNA2"/>
    <property type="match status" value="1"/>
</dbReference>
<dbReference type="GO" id="GO:0003677">
    <property type="term" value="F:DNA binding"/>
    <property type="evidence" value="ECO:0007669"/>
    <property type="project" value="UniProtKB-UniRule"/>
</dbReference>
<proteinExistence type="inferred from homology"/>
<feature type="compositionally biased region" description="Polar residues" evidence="21">
    <location>
        <begin position="10"/>
        <end position="20"/>
    </location>
</feature>
<evidence type="ECO:0000256" key="15">
    <source>
        <dbReference type="ARBA" id="ARBA00023125"/>
    </source>
</evidence>